<proteinExistence type="predicted"/>
<reference evidence="3" key="1">
    <citation type="submission" date="2017-02" db="EMBL/GenBank/DDBJ databases">
        <authorList>
            <person name="Tafer H."/>
            <person name="Lopandic K."/>
        </authorList>
    </citation>
    <scope>NUCLEOTIDE SEQUENCE [LARGE SCALE GENOMIC DNA]</scope>
    <source>
        <strain evidence="3">CBS 366.77</strain>
    </source>
</reference>
<gene>
    <name evidence="2" type="ORF">PHISCL_03048</name>
</gene>
<accession>A0A3A2ZZ19</accession>
<keyword evidence="1" id="KW-0812">Transmembrane</keyword>
<keyword evidence="1" id="KW-0472">Membrane</keyword>
<name>A0A3A2ZZ19_9EURO</name>
<evidence type="ECO:0000313" key="2">
    <source>
        <dbReference type="EMBL" id="RJE24624.1"/>
    </source>
</evidence>
<feature type="transmembrane region" description="Helical" evidence="1">
    <location>
        <begin position="331"/>
        <end position="358"/>
    </location>
</feature>
<comment type="caution">
    <text evidence="2">The sequence shown here is derived from an EMBL/GenBank/DDBJ whole genome shotgun (WGS) entry which is preliminary data.</text>
</comment>
<evidence type="ECO:0000313" key="3">
    <source>
        <dbReference type="Proteomes" id="UP000266188"/>
    </source>
</evidence>
<dbReference type="OrthoDB" id="5374206at2759"/>
<evidence type="ECO:0000256" key="1">
    <source>
        <dbReference type="SAM" id="Phobius"/>
    </source>
</evidence>
<dbReference type="AlphaFoldDB" id="A0A3A2ZZ19"/>
<organism evidence="2 3">
    <name type="scientific">Aspergillus sclerotialis</name>
    <dbReference type="NCBI Taxonomy" id="2070753"/>
    <lineage>
        <taxon>Eukaryota</taxon>
        <taxon>Fungi</taxon>
        <taxon>Dikarya</taxon>
        <taxon>Ascomycota</taxon>
        <taxon>Pezizomycotina</taxon>
        <taxon>Eurotiomycetes</taxon>
        <taxon>Eurotiomycetidae</taxon>
        <taxon>Eurotiales</taxon>
        <taxon>Aspergillaceae</taxon>
        <taxon>Aspergillus</taxon>
        <taxon>Aspergillus subgen. Polypaecilum</taxon>
    </lineage>
</organism>
<sequence>MVIKLGIDQVPRSYFSCTNEGDGLINANYVNEGEPPEKTQRYASKNEWCFGFNDIVLAELTPKLADDPNAPKHVRARWKQDVWMGSDLMNIWAGYETIAYGYGNKDDIFDVSVESEYIDINCGSVREFTKDTLVQIVALPIPGGLAKWDTFWIDLNKGVRALYFPARYVYNKDCPDDAAYAKISFVEQKERSLVYAAPLMLEKALSKLFDWPKVDLANVTRQTATTITLEKKEKIGAYSTDKSLIINIPKFIEQSFLVATNREASPHDTIYIADSQDISAKRRVHSTEWMYPQEQIWVSVNGKPYADYLSRVEQMNLVEETSSELGMGAEIVLSVLCMAASLVPYVGPFLAVAGTAAIEKLKNVQKTSPPEDFTLANVTDKTWNSIPGEAKDKLIKKVKDAIGVLLKAKRK</sequence>
<keyword evidence="3" id="KW-1185">Reference proteome</keyword>
<keyword evidence="1" id="KW-1133">Transmembrane helix</keyword>
<dbReference type="EMBL" id="MVGC01000074">
    <property type="protein sequence ID" value="RJE24624.1"/>
    <property type="molecule type" value="Genomic_DNA"/>
</dbReference>
<protein>
    <submittedName>
        <fullName evidence="2">Uncharacterized protein</fullName>
    </submittedName>
</protein>
<dbReference type="Proteomes" id="UP000266188">
    <property type="component" value="Unassembled WGS sequence"/>
</dbReference>